<dbReference type="OMA" id="AIACICM"/>
<keyword evidence="4 6" id="KW-0472">Membrane</keyword>
<dbReference type="EMBL" id="KL584761">
    <property type="protein sequence ID" value="KEQ94724.1"/>
    <property type="molecule type" value="Genomic_DNA"/>
</dbReference>
<accession>A0A074YFA4</accession>
<keyword evidence="3 6" id="KW-1133">Transmembrane helix</keyword>
<feature type="transmembrane region" description="Helical" evidence="6">
    <location>
        <begin position="132"/>
        <end position="157"/>
    </location>
</feature>
<feature type="transmembrane region" description="Helical" evidence="6">
    <location>
        <begin position="218"/>
        <end position="239"/>
    </location>
</feature>
<evidence type="ECO:0000256" key="2">
    <source>
        <dbReference type="ARBA" id="ARBA00022692"/>
    </source>
</evidence>
<dbReference type="PANTHER" id="PTHR31465">
    <property type="entry name" value="PROTEIN RTA1-RELATED"/>
    <property type="match status" value="1"/>
</dbReference>
<evidence type="ECO:0000256" key="3">
    <source>
        <dbReference type="ARBA" id="ARBA00022989"/>
    </source>
</evidence>
<dbReference type="GO" id="GO:0005886">
    <property type="term" value="C:plasma membrane"/>
    <property type="evidence" value="ECO:0007669"/>
    <property type="project" value="TreeGrafter"/>
</dbReference>
<dbReference type="RefSeq" id="XP_013343086.1">
    <property type="nucleotide sequence ID" value="XM_013487632.1"/>
</dbReference>
<feature type="transmembrane region" description="Helical" evidence="6">
    <location>
        <begin position="93"/>
        <end position="120"/>
    </location>
</feature>
<dbReference type="OrthoDB" id="4521223at2759"/>
<sequence>MVACNASIEMDLCTLQTCCFEQGFLDYPPNLGVSVAYLTIFGIFMLAQLGIAIYYRTWAFGFAMFGGLILEIIGYTGRILIRSNPFDMNIFLAYFIPLGLGPAFLTAAIYITLGHVVIVFGEQYSRLRPKTYSLVFVCIDIFSLCIQAVGGALTATADKPVARQNGTDVLIAGLALQAVSLATFILLSADFLRKVKKGNKDERNPDFENFRSKKSFKLFQFALPIAALVIMIRCIYRVVELCQGFGGQLANEEIPFDILEGPMIIIACICLTVFHPGFVFRGGYWEASSWVIRTSKKGGRQIKASPESALVAEKNHSLSPMSSDSEEPLAARPAFSS</sequence>
<comment type="subcellular location">
    <subcellularLocation>
        <location evidence="1">Membrane</location>
        <topology evidence="1">Multi-pass membrane protein</topology>
    </subcellularLocation>
</comment>
<keyword evidence="2 6" id="KW-0812">Transmembrane</keyword>
<dbReference type="AlphaFoldDB" id="A0A074YFA4"/>
<evidence type="ECO:0000256" key="4">
    <source>
        <dbReference type="ARBA" id="ARBA00023136"/>
    </source>
</evidence>
<dbReference type="InterPro" id="IPR007568">
    <property type="entry name" value="RTA1"/>
</dbReference>
<evidence type="ECO:0000313" key="8">
    <source>
        <dbReference type="Proteomes" id="UP000030641"/>
    </source>
</evidence>
<protein>
    <recommendedName>
        <fullName evidence="9">RTA1 like protein</fullName>
    </recommendedName>
</protein>
<feature type="transmembrane region" description="Helical" evidence="6">
    <location>
        <begin position="259"/>
        <end position="280"/>
    </location>
</feature>
<feature type="region of interest" description="Disordered" evidence="5">
    <location>
        <begin position="299"/>
        <end position="337"/>
    </location>
</feature>
<evidence type="ECO:0000256" key="5">
    <source>
        <dbReference type="SAM" id="MobiDB-lite"/>
    </source>
</evidence>
<dbReference type="STRING" id="1043005.A0A074YFA4"/>
<keyword evidence="8" id="KW-1185">Reference proteome</keyword>
<evidence type="ECO:0000313" key="7">
    <source>
        <dbReference type="EMBL" id="KEQ94724.1"/>
    </source>
</evidence>
<dbReference type="HOGENOM" id="CLU_033465_6_1_1"/>
<feature type="transmembrane region" description="Helical" evidence="6">
    <location>
        <begin position="35"/>
        <end position="55"/>
    </location>
</feature>
<evidence type="ECO:0000256" key="6">
    <source>
        <dbReference type="SAM" id="Phobius"/>
    </source>
</evidence>
<organism evidence="7 8">
    <name type="scientific">Aureobasidium subglaciale (strain EXF-2481)</name>
    <name type="common">Aureobasidium pullulans var. subglaciale</name>
    <dbReference type="NCBI Taxonomy" id="1043005"/>
    <lineage>
        <taxon>Eukaryota</taxon>
        <taxon>Fungi</taxon>
        <taxon>Dikarya</taxon>
        <taxon>Ascomycota</taxon>
        <taxon>Pezizomycotina</taxon>
        <taxon>Dothideomycetes</taxon>
        <taxon>Dothideomycetidae</taxon>
        <taxon>Dothideales</taxon>
        <taxon>Saccotheciaceae</taxon>
        <taxon>Aureobasidium</taxon>
    </lineage>
</organism>
<dbReference type="FunCoup" id="A0A074YFA4">
    <property type="interactions" value="33"/>
</dbReference>
<feature type="transmembrane region" description="Helical" evidence="6">
    <location>
        <begin position="62"/>
        <end position="81"/>
    </location>
</feature>
<proteinExistence type="predicted"/>
<dbReference type="InParanoid" id="A0A074YFA4"/>
<feature type="transmembrane region" description="Helical" evidence="6">
    <location>
        <begin position="169"/>
        <end position="192"/>
    </location>
</feature>
<reference evidence="7 8" key="1">
    <citation type="journal article" date="2014" name="BMC Genomics">
        <title>Genome sequencing of four Aureobasidium pullulans varieties: biotechnological potential, stress tolerance, and description of new species.</title>
        <authorList>
            <person name="Gostin Ar C."/>
            <person name="Ohm R.A."/>
            <person name="Kogej T."/>
            <person name="Sonjak S."/>
            <person name="Turk M."/>
            <person name="Zajc J."/>
            <person name="Zalar P."/>
            <person name="Grube M."/>
            <person name="Sun H."/>
            <person name="Han J."/>
            <person name="Sharma A."/>
            <person name="Chiniquy J."/>
            <person name="Ngan C.Y."/>
            <person name="Lipzen A."/>
            <person name="Barry K."/>
            <person name="Grigoriev I.V."/>
            <person name="Gunde-Cimerman N."/>
        </authorList>
    </citation>
    <scope>NUCLEOTIDE SEQUENCE [LARGE SCALE GENOMIC DNA]</scope>
    <source>
        <strain evidence="7 8">EXF-2481</strain>
    </source>
</reference>
<dbReference type="GeneID" id="25369068"/>
<name>A0A074YFA4_AURSE</name>
<evidence type="ECO:0008006" key="9">
    <source>
        <dbReference type="Google" id="ProtNLM"/>
    </source>
</evidence>
<dbReference type="Proteomes" id="UP000030641">
    <property type="component" value="Unassembled WGS sequence"/>
</dbReference>
<dbReference type="Pfam" id="PF04479">
    <property type="entry name" value="RTA1"/>
    <property type="match status" value="1"/>
</dbReference>
<dbReference type="GO" id="GO:0000324">
    <property type="term" value="C:fungal-type vacuole"/>
    <property type="evidence" value="ECO:0007669"/>
    <property type="project" value="TreeGrafter"/>
</dbReference>
<gene>
    <name evidence="7" type="ORF">AUEXF2481DRAFT_5610</name>
</gene>
<dbReference type="PANTHER" id="PTHR31465:SF9">
    <property type="entry name" value="SPHINGOID LONG-CHAIN BASE TRANSPORTER RSB1"/>
    <property type="match status" value="1"/>
</dbReference>
<evidence type="ECO:0000256" key="1">
    <source>
        <dbReference type="ARBA" id="ARBA00004141"/>
    </source>
</evidence>